<evidence type="ECO:0000313" key="2">
    <source>
        <dbReference type="EMBL" id="MBC2476929.1"/>
    </source>
</evidence>
<protein>
    <submittedName>
        <fullName evidence="1">Uncharacterized protein</fullName>
    </submittedName>
</protein>
<reference evidence="2" key="9">
    <citation type="journal article" date="2022" name="Nat. Biotechnol.">
        <title>Carbon-negative production of acetone and isopropanol by gas fermentation at industrial pilot scale.</title>
        <authorList>
            <person name="Liew F.E."/>
            <person name="Nogle R."/>
            <person name="Abdalla T."/>
            <person name="Rasor B.J."/>
            <person name="Canter C."/>
            <person name="Jensen R.O."/>
            <person name="Wang L."/>
            <person name="Strutz J."/>
            <person name="Chirania P."/>
            <person name="De Tissera S."/>
            <person name="Mueller A.P."/>
            <person name="Ruan Z."/>
            <person name="Gao A."/>
            <person name="Tran L."/>
            <person name="Engle N.L."/>
            <person name="Bromley J.C."/>
            <person name="Daniell J."/>
            <person name="Conrado R."/>
            <person name="Tschaplinski T.J."/>
            <person name="Giannone R.J."/>
            <person name="Hettich R.L."/>
            <person name="Karim A.S."/>
            <person name="Simpson S.D."/>
            <person name="Brown S.D."/>
            <person name="Leang C."/>
            <person name="Jewett M.C."/>
            <person name="Kopke M."/>
        </authorList>
    </citation>
    <scope>NUCLEOTIDE SEQUENCE</scope>
    <source>
        <strain evidence="2">DJ015</strain>
        <strain evidence="4">DJ080</strain>
    </source>
</reference>
<reference evidence="7 11" key="3">
    <citation type="submission" date="2016-05" db="EMBL/GenBank/DDBJ databases">
        <title>Microbial solvent formation.</title>
        <authorList>
            <person name="Poehlein A."/>
            <person name="Montoya Solano J.D."/>
            <person name="Flitsch S."/>
            <person name="Krabben P."/>
            <person name="Duerre P."/>
            <person name="Daniel R."/>
        </authorList>
    </citation>
    <scope>NUCLEOTIDE SEQUENCE [LARGE SCALE GENOMIC DNA]</scope>
    <source>
        <strain evidence="7 11">DSM 53</strain>
    </source>
</reference>
<evidence type="ECO:0000313" key="1">
    <source>
        <dbReference type="EMBL" id="AJG99149.1"/>
    </source>
</evidence>
<reference evidence="8 10" key="4">
    <citation type="submission" date="2017-02" db="EMBL/GenBank/DDBJ databases">
        <title>Genome sequence of Clostridium beijerinckii Br21.</title>
        <authorList>
            <person name="Fonseca B.C."/>
            <person name="Guazzaroni M.E."/>
            <person name="Riano-Pachon D.M."/>
            <person name="Reginatto V."/>
        </authorList>
    </citation>
    <scope>NUCLEOTIDE SEQUENCE [LARGE SCALE GENOMIC DNA]</scope>
    <source>
        <strain evidence="8 10">Br21</strain>
    </source>
</reference>
<reference evidence="3 12" key="5">
    <citation type="submission" date="2020-04" db="EMBL/GenBank/DDBJ databases">
        <authorList>
            <person name="Hitch T.C.A."/>
            <person name="Wylensek D."/>
            <person name="Clavel T."/>
        </authorList>
    </citation>
    <scope>NUCLEOTIDE SEQUENCE [LARGE SCALE GENOMIC DNA]</scope>
    <source>
        <strain evidence="3 12">WB01_NA02</strain>
    </source>
</reference>
<reference evidence="1" key="2">
    <citation type="submission" date="2016-02" db="EMBL/GenBank/DDBJ databases">
        <title>Genome sequence of Clostridium beijerinckii strain 59B.</title>
        <authorList>
            <person name="Little G.T."/>
            <person name="Minton N.P."/>
        </authorList>
    </citation>
    <scope>NUCLEOTIDE SEQUENCE</scope>
    <source>
        <strain evidence="1">NCIMB 14988</strain>
    </source>
</reference>
<dbReference type="Proteomes" id="UP001193748">
    <property type="component" value="Unassembled WGS sequence"/>
</dbReference>
<dbReference type="EMBL" id="JABAGD010000011">
    <property type="protein sequence ID" value="NMF04719.1"/>
    <property type="molecule type" value="Genomic_DNA"/>
</dbReference>
<evidence type="ECO:0000313" key="8">
    <source>
        <dbReference type="EMBL" id="OOP73130.1"/>
    </source>
</evidence>
<evidence type="ECO:0000313" key="9">
    <source>
        <dbReference type="Proteomes" id="UP000031866"/>
    </source>
</evidence>
<dbReference type="Proteomes" id="UP000190973">
    <property type="component" value="Unassembled WGS sequence"/>
</dbReference>
<evidence type="ECO:0000313" key="5">
    <source>
        <dbReference type="EMBL" id="NRV11394.1"/>
    </source>
</evidence>
<proteinExistence type="predicted"/>
<dbReference type="GeneID" id="66345792"/>
<dbReference type="EMBL" id="JABSWW010000001">
    <property type="protein sequence ID" value="NRT87175.1"/>
    <property type="molecule type" value="Genomic_DNA"/>
</dbReference>
<dbReference type="KEGG" id="cbei:LF65_02574"/>
<accession>A0A0B5QA93</accession>
<dbReference type="EMBL" id="LZZI01000246">
    <property type="protein sequence ID" value="OOM51549.1"/>
    <property type="molecule type" value="Genomic_DNA"/>
</dbReference>
<dbReference type="Proteomes" id="UP000190959">
    <property type="component" value="Unassembled WGS sequence"/>
</dbReference>
<name>A0A0B5QA93_CLOBE</name>
<reference evidence="4" key="8">
    <citation type="submission" date="2020-05" db="EMBL/GenBank/DDBJ databases">
        <authorList>
            <person name="Brown S."/>
            <person name="Huntemann M."/>
            <person name="Clum A."/>
            <person name="Spunde A."/>
            <person name="Palaniappan K."/>
            <person name="Ritter S."/>
            <person name="Mikhailova N."/>
            <person name="Chen I.-M."/>
            <person name="Stamatis D."/>
            <person name="Reddy T."/>
            <person name="O'Malley R."/>
            <person name="Daum C."/>
            <person name="Shapiro N."/>
            <person name="Ivanova N."/>
            <person name="Kyrpides N."/>
            <person name="Woyke T."/>
        </authorList>
    </citation>
    <scope>NUCLEOTIDE SEQUENCE</scope>
    <source>
        <strain evidence="4">DJ080</strain>
    </source>
</reference>
<evidence type="ECO:0000313" key="6">
    <source>
        <dbReference type="EMBL" id="NSB14484.1"/>
    </source>
</evidence>
<dbReference type="Proteomes" id="UP000031866">
    <property type="component" value="Chromosome"/>
</dbReference>
<dbReference type="EMBL" id="JABTDW010000001">
    <property type="protein sequence ID" value="NSB14484.1"/>
    <property type="molecule type" value="Genomic_DNA"/>
</dbReference>
<dbReference type="Proteomes" id="UP000821656">
    <property type="component" value="Unassembled WGS sequence"/>
</dbReference>
<evidence type="ECO:0000313" key="12">
    <source>
        <dbReference type="Proteomes" id="UP000587880"/>
    </source>
</evidence>
<evidence type="ECO:0000313" key="3">
    <source>
        <dbReference type="EMBL" id="NMF04719.1"/>
    </source>
</evidence>
<dbReference type="EMBL" id="CP010086">
    <property type="protein sequence ID" value="AJG99149.1"/>
    <property type="molecule type" value="Genomic_DNA"/>
</dbReference>
<organism evidence="1 9">
    <name type="scientific">Clostridium beijerinckii</name>
    <name type="common">Clostridium MP</name>
    <dbReference type="NCBI Taxonomy" id="1520"/>
    <lineage>
        <taxon>Bacteria</taxon>
        <taxon>Bacillati</taxon>
        <taxon>Bacillota</taxon>
        <taxon>Clostridia</taxon>
        <taxon>Eubacteriales</taxon>
        <taxon>Clostridiaceae</taxon>
        <taxon>Clostridium</taxon>
    </lineage>
</organism>
<dbReference type="Proteomes" id="UP001194098">
    <property type="component" value="Unassembled WGS sequence"/>
</dbReference>
<dbReference type="AlphaFoldDB" id="A0A0B5QA93"/>
<dbReference type="Proteomes" id="UP000587880">
    <property type="component" value="Unassembled WGS sequence"/>
</dbReference>
<dbReference type="EMBL" id="JABSXK010000001">
    <property type="protein sequence ID" value="NRV11394.1"/>
    <property type="molecule type" value="Genomic_DNA"/>
</dbReference>
<evidence type="ECO:0000313" key="7">
    <source>
        <dbReference type="EMBL" id="OOM51549.1"/>
    </source>
</evidence>
<dbReference type="Proteomes" id="UP000822184">
    <property type="component" value="Unassembled WGS sequence"/>
</dbReference>
<reference evidence="2" key="6">
    <citation type="submission" date="2020-04" db="EMBL/GenBank/DDBJ databases">
        <authorList>
            <person name="Brown S."/>
        </authorList>
    </citation>
    <scope>NUCLEOTIDE SEQUENCE</scope>
    <source>
        <strain evidence="2">DJ015</strain>
    </source>
</reference>
<sequence length="70" mass="8411">MKLDLDKKDLISLVKGTDPNLNVMEHPKISCCGNYRVQNSRWDWNQHVFEKYTDEEIYEIYKICKNSWGE</sequence>
<dbReference type="RefSeq" id="WP_017212936.1">
    <property type="nucleotide sequence ID" value="NZ_CP016090.1"/>
</dbReference>
<reference evidence="5" key="7">
    <citation type="submission" date="2020-05" db="EMBL/GenBank/DDBJ databases">
        <title>Genomic insights into acetone-butanol-ethanol (ABE) fermentation by sequencing solventogenic clostridia strains.</title>
        <authorList>
            <person name="Brown S."/>
        </authorList>
    </citation>
    <scope>NUCLEOTIDE SEQUENCE</scope>
    <source>
        <strain evidence="6">DJ123</strain>
        <strain evidence="5">DJ126</strain>
    </source>
</reference>
<dbReference type="OrthoDB" id="1926426at2"/>
<evidence type="ECO:0000313" key="10">
    <source>
        <dbReference type="Proteomes" id="UP000190959"/>
    </source>
</evidence>
<reference evidence="9" key="1">
    <citation type="submission" date="2014-12" db="EMBL/GenBank/DDBJ databases">
        <title>Genome sequence of Clostridium beijerinckii strain 59B.</title>
        <authorList>
            <person name="Little G.T."/>
            <person name="Minton N.P."/>
        </authorList>
    </citation>
    <scope>NUCLEOTIDE SEQUENCE [LARGE SCALE GENOMIC DNA]</scope>
    <source>
        <strain evidence="9">59B</strain>
    </source>
</reference>
<evidence type="ECO:0000313" key="11">
    <source>
        <dbReference type="Proteomes" id="UP000190973"/>
    </source>
</evidence>
<dbReference type="STRING" id="1520.LF65_02574"/>
<gene>
    <name evidence="4" type="ORF">B0H41_000854</name>
    <name evidence="6" type="ORF">BCD95_002743</name>
    <name evidence="8" type="ORF">CBEIBR21_08800</name>
    <name evidence="7" type="ORF">CLBCK_50140</name>
    <name evidence="5" type="ORF">DFH45_004357</name>
    <name evidence="3" type="ORF">HF849_08105</name>
    <name evidence="2" type="ORF">HGI39_19920</name>
    <name evidence="1" type="ORF">LF65_02574</name>
</gene>
<evidence type="ECO:0000313" key="4">
    <source>
        <dbReference type="EMBL" id="NRT87175.1"/>
    </source>
</evidence>
<dbReference type="EMBL" id="MWMH01000003">
    <property type="protein sequence ID" value="OOP73130.1"/>
    <property type="molecule type" value="Genomic_DNA"/>
</dbReference>
<dbReference type="EMBL" id="JABAGV010000068">
    <property type="protein sequence ID" value="MBC2476929.1"/>
    <property type="molecule type" value="Genomic_DNA"/>
</dbReference>